<dbReference type="OMA" id="MLLAGTC"/>
<evidence type="ECO:0000256" key="9">
    <source>
        <dbReference type="SAM" id="SignalP"/>
    </source>
</evidence>
<feature type="signal peptide" evidence="9">
    <location>
        <begin position="1"/>
        <end position="22"/>
    </location>
</feature>
<organism evidence="10 11">
    <name type="scientific">Cyprinus carpio carpio</name>
    <dbReference type="NCBI Taxonomy" id="630221"/>
    <lineage>
        <taxon>Eukaryota</taxon>
        <taxon>Metazoa</taxon>
        <taxon>Chordata</taxon>
        <taxon>Craniata</taxon>
        <taxon>Vertebrata</taxon>
        <taxon>Euteleostomi</taxon>
        <taxon>Actinopterygii</taxon>
        <taxon>Neopterygii</taxon>
        <taxon>Teleostei</taxon>
        <taxon>Ostariophysi</taxon>
        <taxon>Cypriniformes</taxon>
        <taxon>Cyprinidae</taxon>
        <taxon>Cyprininae</taxon>
        <taxon>Cyprinus</taxon>
    </lineage>
</organism>
<evidence type="ECO:0000256" key="7">
    <source>
        <dbReference type="ARBA" id="ARBA00023205"/>
    </source>
</evidence>
<dbReference type="PANTHER" id="PTHR11438:SF3">
    <property type="entry name" value="PROENKEPHALIN-A"/>
    <property type="match status" value="1"/>
</dbReference>
<feature type="chain" id="PRO_5039902131" evidence="9">
    <location>
        <begin position="23"/>
        <end position="249"/>
    </location>
</feature>
<keyword evidence="11" id="KW-1185">Reference proteome</keyword>
<dbReference type="AlphaFoldDB" id="A0A8C1EXY0"/>
<dbReference type="PRINTS" id="PR01028">
    <property type="entry name" value="OPIOIDPRCRSR"/>
</dbReference>
<dbReference type="GO" id="GO:0001515">
    <property type="term" value="F:opioid peptide activity"/>
    <property type="evidence" value="ECO:0007669"/>
    <property type="project" value="UniProtKB-KW"/>
</dbReference>
<accession>A0A8C1EXY0</accession>
<keyword evidence="3" id="KW-0964">Secreted</keyword>
<comment type="similarity">
    <text evidence="2">Belongs to the opioid neuropeptide precursor family.</text>
</comment>
<evidence type="ECO:0000256" key="3">
    <source>
        <dbReference type="ARBA" id="ARBA00022525"/>
    </source>
</evidence>
<keyword evidence="4" id="KW-0165">Cleavage on pair of basic residues</keyword>
<keyword evidence="9" id="KW-0732">Signal</keyword>
<dbReference type="GO" id="GO:0005576">
    <property type="term" value="C:extracellular region"/>
    <property type="evidence" value="ECO:0007669"/>
    <property type="project" value="UniProtKB-SubCell"/>
</dbReference>
<dbReference type="GO" id="GO:0043679">
    <property type="term" value="C:axon terminus"/>
    <property type="evidence" value="ECO:0007669"/>
    <property type="project" value="TreeGrafter"/>
</dbReference>
<proteinExistence type="inferred from homology"/>
<keyword evidence="6" id="KW-1015">Disulfide bond</keyword>
<dbReference type="GO" id="GO:0005886">
    <property type="term" value="C:plasma membrane"/>
    <property type="evidence" value="ECO:0007669"/>
    <property type="project" value="TreeGrafter"/>
</dbReference>
<name>A0A8C1EXY0_CYPCA</name>
<dbReference type="Proteomes" id="UP001108240">
    <property type="component" value="Unplaced"/>
</dbReference>
<reference evidence="10" key="1">
    <citation type="submission" date="2025-08" db="UniProtKB">
        <authorList>
            <consortium name="Ensembl"/>
        </authorList>
    </citation>
    <scope>IDENTIFICATION</scope>
</reference>
<dbReference type="GO" id="GO:0007268">
    <property type="term" value="P:chemical synaptic transmission"/>
    <property type="evidence" value="ECO:0007669"/>
    <property type="project" value="TreeGrafter"/>
</dbReference>
<dbReference type="InterPro" id="IPR000703">
    <property type="entry name" value="Proenkphlin_A"/>
</dbReference>
<comment type="subcellular location">
    <subcellularLocation>
        <location evidence="1">Secreted</location>
    </subcellularLocation>
</comment>
<dbReference type="PANTHER" id="PTHR11438">
    <property type="entry name" value="PROENKEPHALIN"/>
    <property type="match status" value="1"/>
</dbReference>
<evidence type="ECO:0000256" key="1">
    <source>
        <dbReference type="ARBA" id="ARBA00004613"/>
    </source>
</evidence>
<dbReference type="GO" id="GO:0031628">
    <property type="term" value="F:opioid receptor binding"/>
    <property type="evidence" value="ECO:0007669"/>
    <property type="project" value="TreeGrafter"/>
</dbReference>
<evidence type="ECO:0000313" key="11">
    <source>
        <dbReference type="Proteomes" id="UP001108240"/>
    </source>
</evidence>
<keyword evidence="8" id="KW-0527">Neuropeptide</keyword>
<evidence type="ECO:0000256" key="8">
    <source>
        <dbReference type="ARBA" id="ARBA00023320"/>
    </source>
</evidence>
<keyword evidence="7" id="KW-0257">Endorphin</keyword>
<dbReference type="GO" id="GO:0007600">
    <property type="term" value="P:sensory perception"/>
    <property type="evidence" value="ECO:0007669"/>
    <property type="project" value="TreeGrafter"/>
</dbReference>
<keyword evidence="5" id="KW-0555">Opioid peptide</keyword>
<dbReference type="Pfam" id="PF01160">
    <property type="entry name" value="Opiods_neuropep"/>
    <property type="match status" value="1"/>
</dbReference>
<dbReference type="GO" id="GO:0043025">
    <property type="term" value="C:neuronal cell body"/>
    <property type="evidence" value="ECO:0007669"/>
    <property type="project" value="TreeGrafter"/>
</dbReference>
<evidence type="ECO:0000256" key="5">
    <source>
        <dbReference type="ARBA" id="ARBA00022901"/>
    </source>
</evidence>
<dbReference type="GeneTree" id="ENSGT00950000183149"/>
<reference evidence="10" key="2">
    <citation type="submission" date="2025-09" db="UniProtKB">
        <authorList>
            <consortium name="Ensembl"/>
        </authorList>
    </citation>
    <scope>IDENTIFICATION</scope>
</reference>
<dbReference type="PRINTS" id="PR01029">
    <property type="entry name" value="PENKAPRCRSR"/>
</dbReference>
<evidence type="ECO:0000256" key="6">
    <source>
        <dbReference type="ARBA" id="ARBA00023157"/>
    </source>
</evidence>
<evidence type="ECO:0000256" key="2">
    <source>
        <dbReference type="ARBA" id="ARBA00008543"/>
    </source>
</evidence>
<sequence length="249" mass="28508">MALTVNWWTLALSACLVLMVRAECGRDCALCVYRLFRQQREIDTLTCSLQCEGTVDSRKLEICKNILSEEDRLAMDNFKQEEESADHLLTKKYGGFMKRYGGFMIKKAAEIGMGAPAESDSTEPISKKYGGFIKKDKVERGAEDQQVELLREILRVGLTSESDEQHDGDMVKSYEGFMRSVQGLGEAGRDMHKRYGGFMRRVGRPDWLDNQKSSGFLKRTWEDGGETALPNMQKRYVESSIRWDKDREQ</sequence>
<dbReference type="GO" id="GO:0007218">
    <property type="term" value="P:neuropeptide signaling pathway"/>
    <property type="evidence" value="ECO:0007669"/>
    <property type="project" value="UniProtKB-KW"/>
</dbReference>
<dbReference type="Ensembl" id="ENSCCRT00000092013.2">
    <property type="protein sequence ID" value="ENSCCRP00000084723.2"/>
    <property type="gene ID" value="ENSCCRG00000046166.2"/>
</dbReference>
<protein>
    <submittedName>
        <fullName evidence="10">Proenkephalin a</fullName>
    </submittedName>
</protein>
<evidence type="ECO:0000256" key="4">
    <source>
        <dbReference type="ARBA" id="ARBA00022685"/>
    </source>
</evidence>
<dbReference type="GO" id="GO:0030425">
    <property type="term" value="C:dendrite"/>
    <property type="evidence" value="ECO:0007669"/>
    <property type="project" value="TreeGrafter"/>
</dbReference>
<evidence type="ECO:0000313" key="10">
    <source>
        <dbReference type="Ensembl" id="ENSCCRP00000084723.2"/>
    </source>
</evidence>
<dbReference type="InterPro" id="IPR006024">
    <property type="entry name" value="Opioid_neupept"/>
</dbReference>